<name>F9Y4D9_KETVW</name>
<evidence type="ECO:0000313" key="7">
    <source>
        <dbReference type="Proteomes" id="UP000000692"/>
    </source>
</evidence>
<gene>
    <name evidence="6" type="primary">aldA</name>
    <name evidence="6" type="ordered locus">KVU_1913</name>
</gene>
<dbReference type="InterPro" id="IPR016163">
    <property type="entry name" value="Ald_DH_C"/>
</dbReference>
<evidence type="ECO:0000313" key="6">
    <source>
        <dbReference type="EMBL" id="AEM41752.1"/>
    </source>
</evidence>
<evidence type="ECO:0000256" key="2">
    <source>
        <dbReference type="ARBA" id="ARBA00023002"/>
    </source>
</evidence>
<dbReference type="PATRIC" id="fig|759362.5.peg.1979"/>
<dbReference type="Gene3D" id="3.40.309.10">
    <property type="entry name" value="Aldehyde Dehydrogenase, Chain A, domain 2"/>
    <property type="match status" value="1"/>
</dbReference>
<keyword evidence="7" id="KW-1185">Reference proteome</keyword>
<dbReference type="OrthoDB" id="9812625at2"/>
<evidence type="ECO:0000259" key="5">
    <source>
        <dbReference type="Pfam" id="PF00171"/>
    </source>
</evidence>
<dbReference type="EC" id="1.2.1.3" evidence="3"/>
<dbReference type="EMBL" id="CP002018">
    <property type="protein sequence ID" value="AEM41752.1"/>
    <property type="molecule type" value="Genomic_DNA"/>
</dbReference>
<organism evidence="6 7">
    <name type="scientific">Ketogulonicigenium vulgare (strain WSH-001)</name>
    <dbReference type="NCBI Taxonomy" id="759362"/>
    <lineage>
        <taxon>Bacteria</taxon>
        <taxon>Pseudomonadati</taxon>
        <taxon>Pseudomonadota</taxon>
        <taxon>Alphaproteobacteria</taxon>
        <taxon>Rhodobacterales</taxon>
        <taxon>Roseobacteraceae</taxon>
        <taxon>Ketogulonicigenium</taxon>
    </lineage>
</organism>
<comment type="catalytic activity">
    <reaction evidence="4">
        <text>an aldehyde + NAD(+) + H2O = a carboxylate + NADH + 2 H(+)</text>
        <dbReference type="Rhea" id="RHEA:16185"/>
        <dbReference type="ChEBI" id="CHEBI:15377"/>
        <dbReference type="ChEBI" id="CHEBI:15378"/>
        <dbReference type="ChEBI" id="CHEBI:17478"/>
        <dbReference type="ChEBI" id="CHEBI:29067"/>
        <dbReference type="ChEBI" id="CHEBI:57540"/>
        <dbReference type="ChEBI" id="CHEBI:57945"/>
        <dbReference type="EC" id="1.2.1.3"/>
    </reaction>
</comment>
<protein>
    <recommendedName>
        <fullName evidence="3">aldehyde dehydrogenase (NAD(+))</fullName>
        <ecNumber evidence="3">1.2.1.3</ecNumber>
    </recommendedName>
</protein>
<dbReference type="CDD" id="cd07138">
    <property type="entry name" value="ALDH_CddD_SSP0762"/>
    <property type="match status" value="1"/>
</dbReference>
<dbReference type="InterPro" id="IPR016162">
    <property type="entry name" value="Ald_DH_N"/>
</dbReference>
<keyword evidence="2 6" id="KW-0560">Oxidoreductase</keyword>
<accession>F9Y4D9</accession>
<dbReference type="Proteomes" id="UP000000692">
    <property type="component" value="Chromosome"/>
</dbReference>
<dbReference type="SUPFAM" id="SSF53720">
    <property type="entry name" value="ALDH-like"/>
    <property type="match status" value="1"/>
</dbReference>
<evidence type="ECO:0000256" key="1">
    <source>
        <dbReference type="ARBA" id="ARBA00009986"/>
    </source>
</evidence>
<evidence type="ECO:0000256" key="4">
    <source>
        <dbReference type="ARBA" id="ARBA00049194"/>
    </source>
</evidence>
<dbReference type="FunFam" id="3.40.605.10:FF:000007">
    <property type="entry name" value="NAD/NADP-dependent betaine aldehyde dehydrogenase"/>
    <property type="match status" value="1"/>
</dbReference>
<dbReference type="RefSeq" id="WP_014537971.1">
    <property type="nucleotide sequence ID" value="NC_017384.1"/>
</dbReference>
<dbReference type="PANTHER" id="PTHR42804:SF1">
    <property type="entry name" value="ALDEHYDE DEHYDROGENASE-RELATED"/>
    <property type="match status" value="1"/>
</dbReference>
<dbReference type="eggNOG" id="COG1012">
    <property type="taxonomic scope" value="Bacteria"/>
</dbReference>
<dbReference type="KEGG" id="kvl:KVU_1913"/>
<dbReference type="InterPro" id="IPR016161">
    <property type="entry name" value="Ald_DH/histidinol_DH"/>
</dbReference>
<dbReference type="InterPro" id="IPR016160">
    <property type="entry name" value="Ald_DH_CS_CYS"/>
</dbReference>
<reference evidence="6 7" key="1">
    <citation type="journal article" date="2011" name="J. Bacteriol.">
        <title>Complete genome sequence of the industrial strain Ketogulonicigenium vulgare WSH-001.</title>
        <authorList>
            <person name="Liu L."/>
            <person name="Li Y."/>
            <person name="Zhang J."/>
            <person name="Zhou Z."/>
            <person name="Liu J."/>
            <person name="Li X."/>
            <person name="Zhou J."/>
            <person name="Du G."/>
            <person name="Wang L."/>
            <person name="Chen J."/>
        </authorList>
    </citation>
    <scope>NUCLEOTIDE SEQUENCE [LARGE SCALE GENOMIC DNA]</scope>
    <source>
        <strain evidence="6 7">WSH-001</strain>
    </source>
</reference>
<proteinExistence type="inferred from homology"/>
<evidence type="ECO:0000256" key="3">
    <source>
        <dbReference type="ARBA" id="ARBA00024226"/>
    </source>
</evidence>
<dbReference type="GO" id="GO:0004029">
    <property type="term" value="F:aldehyde dehydrogenase (NAD+) activity"/>
    <property type="evidence" value="ECO:0007669"/>
    <property type="project" value="UniProtKB-EC"/>
</dbReference>
<comment type="similarity">
    <text evidence="1">Belongs to the aldehyde dehydrogenase family.</text>
</comment>
<dbReference type="InterPro" id="IPR015590">
    <property type="entry name" value="Aldehyde_DH_dom"/>
</dbReference>
<sequence length="477" mass="51334">MIEKRAFYIGGQWVCPAAPRDHQVINPSTEEACAVISLGDQVDTDKAVAAAKAAFPAWAVTPLDLRRTYVERILAQYYIRAEEMAQAISMEMGAPIDFARNSQAPCVSEHIEGFLSALDRMEWAHDMGPEAPGTRIVKHPIGVVGLITPWNWPMNQVTLKVIPALLAGCTLVLKPSEEAPLSSMLFAEFVHDAGVPAGVFNLVNGDGAGVGTQMSSHPDIAMISFTGSTRAGKAISRTAAETLKRVTLELGGKGANVIFADAGEEAVTKGVRRMFNNAGQSCNAPSRMLVERPLYDRALEVARKAAEETTVAPAAKSGSHIGPVVNRAQWDKIQDLIQSGIDEGATLLAGGTGLPEGLNKGYFIRPTVFADVRPGMRIEKEEIFGPVLSMLPFDTEEEAIQIANDTEYGLTNYVQTADKARARRLGLQLNAGMIEMNYRSLGDGAFFGGVKSSGTAREGGIWGINEFLIEKAISDWN</sequence>
<dbReference type="HOGENOM" id="CLU_005391_1_0_5"/>
<dbReference type="PROSITE" id="PS00070">
    <property type="entry name" value="ALDEHYDE_DEHYDR_CYS"/>
    <property type="match status" value="1"/>
</dbReference>
<dbReference type="AlphaFoldDB" id="F9Y4D9"/>
<dbReference type="Pfam" id="PF00171">
    <property type="entry name" value="Aldedh"/>
    <property type="match status" value="1"/>
</dbReference>
<dbReference type="PANTHER" id="PTHR42804">
    <property type="entry name" value="ALDEHYDE DEHYDROGENASE"/>
    <property type="match status" value="1"/>
</dbReference>
<dbReference type="Gene3D" id="3.40.605.10">
    <property type="entry name" value="Aldehyde Dehydrogenase, Chain A, domain 1"/>
    <property type="match status" value="1"/>
</dbReference>
<feature type="domain" description="Aldehyde dehydrogenase" evidence="5">
    <location>
        <begin position="14"/>
        <end position="472"/>
    </location>
</feature>